<evidence type="ECO:0000256" key="3">
    <source>
        <dbReference type="SAM" id="MobiDB-lite"/>
    </source>
</evidence>
<accession>A0A194Q3M9</accession>
<dbReference type="CDD" id="cd00160">
    <property type="entry name" value="RhoGEF"/>
    <property type="match status" value="1"/>
</dbReference>
<feature type="region of interest" description="Disordered" evidence="3">
    <location>
        <begin position="503"/>
        <end position="525"/>
    </location>
</feature>
<feature type="compositionally biased region" description="Basic and acidic residues" evidence="3">
    <location>
        <begin position="270"/>
        <end position="284"/>
    </location>
</feature>
<gene>
    <name evidence="6" type="ORF">RR46_02924</name>
</gene>
<feature type="region of interest" description="Disordered" evidence="3">
    <location>
        <begin position="270"/>
        <end position="307"/>
    </location>
</feature>
<dbReference type="GO" id="GO:0005085">
    <property type="term" value="F:guanyl-nucleotide exchange factor activity"/>
    <property type="evidence" value="ECO:0007669"/>
    <property type="project" value="InterPro"/>
</dbReference>
<evidence type="ECO:0000313" key="7">
    <source>
        <dbReference type="Proteomes" id="UP000053268"/>
    </source>
</evidence>
<dbReference type="PROSITE" id="PS50002">
    <property type="entry name" value="SH3"/>
    <property type="match status" value="1"/>
</dbReference>
<evidence type="ECO:0000259" key="5">
    <source>
        <dbReference type="PROSITE" id="PS50010"/>
    </source>
</evidence>
<dbReference type="SUPFAM" id="SSF48065">
    <property type="entry name" value="DBL homology domain (DH-domain)"/>
    <property type="match status" value="1"/>
</dbReference>
<dbReference type="PANTHER" id="PTHR12845">
    <property type="entry name" value="GUANINE NUCLEOTIDE EXCHANGE FACTOR"/>
    <property type="match status" value="1"/>
</dbReference>
<dbReference type="EMBL" id="KQ459472">
    <property type="protein sequence ID" value="KPJ00137.1"/>
    <property type="molecule type" value="Genomic_DNA"/>
</dbReference>
<name>A0A194Q3M9_PAPXU</name>
<dbReference type="InterPro" id="IPR000219">
    <property type="entry name" value="DH_dom"/>
</dbReference>
<dbReference type="PROSITE" id="PS50010">
    <property type="entry name" value="DH_2"/>
    <property type="match status" value="1"/>
</dbReference>
<dbReference type="SUPFAM" id="SSF50729">
    <property type="entry name" value="PH domain-like"/>
    <property type="match status" value="1"/>
</dbReference>
<dbReference type="InterPro" id="IPR011993">
    <property type="entry name" value="PH-like_dom_sf"/>
</dbReference>
<feature type="region of interest" description="Disordered" evidence="3">
    <location>
        <begin position="358"/>
        <end position="445"/>
    </location>
</feature>
<dbReference type="InterPro" id="IPR001452">
    <property type="entry name" value="SH3_domain"/>
</dbReference>
<dbReference type="CDD" id="cd11793">
    <property type="entry name" value="SH3_ephexin1_like"/>
    <property type="match status" value="1"/>
</dbReference>
<dbReference type="InterPro" id="IPR035899">
    <property type="entry name" value="DBL_dom_sf"/>
</dbReference>
<dbReference type="InterPro" id="IPR047270">
    <property type="entry name" value="PH_ephexin"/>
</dbReference>
<dbReference type="InterPro" id="IPR036028">
    <property type="entry name" value="SH3-like_dom_sf"/>
</dbReference>
<feature type="compositionally biased region" description="Polar residues" evidence="3">
    <location>
        <begin position="358"/>
        <end position="374"/>
    </location>
</feature>
<dbReference type="Gene3D" id="2.30.29.30">
    <property type="entry name" value="Pleckstrin-homology domain (PH domain)/Phosphotyrosine-binding domain (PTB)"/>
    <property type="match status" value="1"/>
</dbReference>
<dbReference type="Pfam" id="PF00621">
    <property type="entry name" value="RhoGEF"/>
    <property type="match status" value="1"/>
</dbReference>
<dbReference type="Gene3D" id="1.20.900.10">
    <property type="entry name" value="Dbl homology (DH) domain"/>
    <property type="match status" value="1"/>
</dbReference>
<feature type="compositionally biased region" description="Pro residues" evidence="3">
    <location>
        <begin position="399"/>
        <end position="439"/>
    </location>
</feature>
<dbReference type="Proteomes" id="UP000053268">
    <property type="component" value="Unassembled WGS sequence"/>
</dbReference>
<dbReference type="SMART" id="SM00325">
    <property type="entry name" value="RhoGEF"/>
    <property type="match status" value="1"/>
</dbReference>
<dbReference type="STRING" id="66420.A0A194Q3M9"/>
<organism evidence="6 7">
    <name type="scientific">Papilio xuthus</name>
    <name type="common">Asian swallowtail butterfly</name>
    <dbReference type="NCBI Taxonomy" id="66420"/>
    <lineage>
        <taxon>Eukaryota</taxon>
        <taxon>Metazoa</taxon>
        <taxon>Ecdysozoa</taxon>
        <taxon>Arthropoda</taxon>
        <taxon>Hexapoda</taxon>
        <taxon>Insecta</taxon>
        <taxon>Pterygota</taxon>
        <taxon>Neoptera</taxon>
        <taxon>Endopterygota</taxon>
        <taxon>Lepidoptera</taxon>
        <taxon>Glossata</taxon>
        <taxon>Ditrysia</taxon>
        <taxon>Papilionoidea</taxon>
        <taxon>Papilionidae</taxon>
        <taxon>Papilioninae</taxon>
        <taxon>Papilio</taxon>
    </lineage>
</organism>
<keyword evidence="1 2" id="KW-0728">SH3 domain</keyword>
<feature type="compositionally biased region" description="Low complexity" evidence="3">
    <location>
        <begin position="290"/>
        <end position="299"/>
    </location>
</feature>
<evidence type="ECO:0000256" key="1">
    <source>
        <dbReference type="ARBA" id="ARBA00022443"/>
    </source>
</evidence>
<feature type="compositionally biased region" description="Low complexity" evidence="3">
    <location>
        <begin position="503"/>
        <end position="518"/>
    </location>
</feature>
<dbReference type="SUPFAM" id="SSF50044">
    <property type="entry name" value="SH3-domain"/>
    <property type="match status" value="1"/>
</dbReference>
<dbReference type="CDD" id="cd01221">
    <property type="entry name" value="PH_ephexin"/>
    <property type="match status" value="1"/>
</dbReference>
<dbReference type="InterPro" id="IPR047271">
    <property type="entry name" value="Ephexin-like"/>
</dbReference>
<proteinExistence type="predicted"/>
<dbReference type="Pfam" id="PF00018">
    <property type="entry name" value="SH3_1"/>
    <property type="match status" value="1"/>
</dbReference>
<evidence type="ECO:0000256" key="2">
    <source>
        <dbReference type="PROSITE-ProRule" id="PRU00192"/>
    </source>
</evidence>
<evidence type="ECO:0000259" key="4">
    <source>
        <dbReference type="PROSITE" id="PS50002"/>
    </source>
</evidence>
<dbReference type="Gene3D" id="2.30.30.40">
    <property type="entry name" value="SH3 Domains"/>
    <property type="match status" value="1"/>
</dbReference>
<keyword evidence="7" id="KW-1185">Reference proteome</keyword>
<sequence length="1045" mass="115661">MVSERSPVYGVAPPLPARPRTFRRNCGDQVSVTSPTKVYIETSAKSPHYSANDEQTGRRVRRGLNDDFDDRVTVIKVLEQTCWLCIRTVLQDGEIEIQDLVAFIDGDSSDSGHFYESLEPAPPVPAHPAHMAHIAHETHVAHTAHAANGAHASAASHVLPLEDDFDSFDSDTDSEDHEQISHIIRRCDEIPNTNLSDRKCPMSVAMDGKPFAKPSQQNGTYDLPKPKMRSPIYANYERPEPQSNYTNIAFNESRNLSTKSDNTVAKVGFKEESKAASVDKRHSNGDVGSPQEKPTTPTNETKKDTGTLSRKTYFSFKSRFRRASSMAVDLNSEVPSALKITNSTFYLTDSMDGDSGFSNCSDSGATNTDTLSASSRRRDGTRAWAESSPCLAPTLERPAQPPPPPPAVPPAPHLPPAPPAPRTPHAPHPPHVPPAPHAPHAPHVQHVPHTDLSAVNEELKRLLPTLSRKDKGPRTRTSWYAECEPAQLTTTPSWYSEAGLYQGNASSSSGASSGSHPASPLPQPHSLFTHEPLYQFYNAAKVESACRESGDSDSDGYEASAARARPSAMALVAPRGPARTLWCEVPEVLNSAVLSSLAPAQKRLQEAKFEVLTSEASYLNSLNVLEAHFISHPAFRDPHVLPPHDWDTLFSTILPVRKCSQLLMMDLEKCWQENILLQDICDIVRRHAEARFHAYVKYCENQVLMVRALQRLRDRPAFANALKRLESHPACQSLSLHSFLMLPMQRVTRLPLLLDAVLRNLQPADREYDGCMHALATLNDFVSQCNEGARNTERVEEMFRLAAAIEFPSHARTAPLLGPACSRRDRKPIRWLVRSGEMTQLIWKADELKLTFGKKFHKVPLHLFLFNDLLVVTKKKGEESYLAVDWCARSLLEVCEGAAAPPAAKHALLLTLLENRDARTVEMVMSCPSETDLSRWSEALAPLQGGAGEAVYAGWDCPQVAALYAYAPAQPDELPLAEGDVVNVTRKTSEGWYYGERTRDGEAGWFPGSYTVEIASAHVRARNLRQRYRLLALSGTYLGHRKRAP</sequence>
<protein>
    <submittedName>
        <fullName evidence="6">Ephexin-1</fullName>
    </submittedName>
</protein>
<feature type="region of interest" description="Disordered" evidence="3">
    <location>
        <begin position="208"/>
        <end position="227"/>
    </location>
</feature>
<dbReference type="SMART" id="SM00326">
    <property type="entry name" value="SH3"/>
    <property type="match status" value="1"/>
</dbReference>
<feature type="domain" description="SH3" evidence="4">
    <location>
        <begin position="955"/>
        <end position="1016"/>
    </location>
</feature>
<feature type="domain" description="DH" evidence="5">
    <location>
        <begin position="603"/>
        <end position="788"/>
    </location>
</feature>
<reference evidence="6 7" key="1">
    <citation type="journal article" date="2015" name="Nat. Commun.">
        <title>Outbred genome sequencing and CRISPR/Cas9 gene editing in butterflies.</title>
        <authorList>
            <person name="Li X."/>
            <person name="Fan D."/>
            <person name="Zhang W."/>
            <person name="Liu G."/>
            <person name="Zhang L."/>
            <person name="Zhao L."/>
            <person name="Fang X."/>
            <person name="Chen L."/>
            <person name="Dong Y."/>
            <person name="Chen Y."/>
            <person name="Ding Y."/>
            <person name="Zhao R."/>
            <person name="Feng M."/>
            <person name="Zhu Y."/>
            <person name="Feng Y."/>
            <person name="Jiang X."/>
            <person name="Zhu D."/>
            <person name="Xiang H."/>
            <person name="Feng X."/>
            <person name="Li S."/>
            <person name="Wang J."/>
            <person name="Zhang G."/>
            <person name="Kronforst M.R."/>
            <person name="Wang W."/>
        </authorList>
    </citation>
    <scope>NUCLEOTIDE SEQUENCE [LARGE SCALE GENOMIC DNA]</scope>
    <source>
        <strain evidence="6">Ya'a_city_454_Px</strain>
        <tissue evidence="6">Whole body</tissue>
    </source>
</reference>
<dbReference type="PANTHER" id="PTHR12845:SF5">
    <property type="entry name" value="EPHEXIN, ISOFORM D"/>
    <property type="match status" value="1"/>
</dbReference>
<evidence type="ECO:0000313" key="6">
    <source>
        <dbReference type="EMBL" id="KPJ00137.1"/>
    </source>
</evidence>
<dbReference type="AlphaFoldDB" id="A0A194Q3M9"/>